<protein>
    <submittedName>
        <fullName evidence="4">Lsr2 family protein</fullName>
    </submittedName>
</protein>
<dbReference type="EMBL" id="BMNA01000004">
    <property type="protein sequence ID" value="GGM05815.1"/>
    <property type="molecule type" value="Genomic_DNA"/>
</dbReference>
<dbReference type="GO" id="GO:0003677">
    <property type="term" value="F:DNA binding"/>
    <property type="evidence" value="ECO:0007669"/>
    <property type="project" value="UniProtKB-KW"/>
</dbReference>
<dbReference type="InterPro" id="IPR036625">
    <property type="entry name" value="E3-bd_dom_sf"/>
</dbReference>
<dbReference type="Gene3D" id="3.30.60.230">
    <property type="entry name" value="Lsr2, dimerization domain"/>
    <property type="match status" value="1"/>
</dbReference>
<comment type="caution">
    <text evidence="4">The sequence shown here is derived from an EMBL/GenBank/DDBJ whole genome shotgun (WGS) entry which is preliminary data.</text>
</comment>
<proteinExistence type="predicted"/>
<dbReference type="Pfam" id="PF11774">
    <property type="entry name" value="Lsr2"/>
    <property type="match status" value="1"/>
</dbReference>
<evidence type="ECO:0000313" key="5">
    <source>
        <dbReference type="Proteomes" id="UP000655208"/>
    </source>
</evidence>
<keyword evidence="1" id="KW-0238">DNA-binding</keyword>
<dbReference type="InterPro" id="IPR055370">
    <property type="entry name" value="Lsr2_DNA-bd"/>
</dbReference>
<dbReference type="GO" id="GO:0016746">
    <property type="term" value="F:acyltransferase activity"/>
    <property type="evidence" value="ECO:0007669"/>
    <property type="project" value="InterPro"/>
</dbReference>
<sequence>MARQEQVELVDDIDGGRADETVRFALDGASYEIDLSRKRATALRKSLAEFVTAARPTRPARATAVRRPRPGNDVGATAAQIREWAAAQGIAISERGRVADSVREQYRAAHQ</sequence>
<gene>
    <name evidence="4" type="ORF">GCM10011594_27540</name>
</gene>
<dbReference type="InterPro" id="IPR042261">
    <property type="entry name" value="Lsr2-like_dimerization"/>
</dbReference>
<reference evidence="4" key="1">
    <citation type="journal article" date="2014" name="Int. J. Syst. Evol. Microbiol.">
        <title>Complete genome sequence of Corynebacterium casei LMG S-19264T (=DSM 44701T), isolated from a smear-ripened cheese.</title>
        <authorList>
            <consortium name="US DOE Joint Genome Institute (JGI-PGF)"/>
            <person name="Walter F."/>
            <person name="Albersmeier A."/>
            <person name="Kalinowski J."/>
            <person name="Ruckert C."/>
        </authorList>
    </citation>
    <scope>NUCLEOTIDE SEQUENCE</scope>
    <source>
        <strain evidence="4">CGMCC 4.7308</strain>
    </source>
</reference>
<accession>A0A917T1M9</accession>
<dbReference type="Pfam" id="PF23359">
    <property type="entry name" value="Lsr2_DNA-bd"/>
    <property type="match status" value="1"/>
</dbReference>
<evidence type="ECO:0000259" key="3">
    <source>
        <dbReference type="Pfam" id="PF23359"/>
    </source>
</evidence>
<dbReference type="Gene3D" id="4.10.320.10">
    <property type="entry name" value="E3-binding domain"/>
    <property type="match status" value="1"/>
</dbReference>
<evidence type="ECO:0000256" key="1">
    <source>
        <dbReference type="ARBA" id="ARBA00023125"/>
    </source>
</evidence>
<dbReference type="AlphaFoldDB" id="A0A917T1M9"/>
<evidence type="ECO:0000259" key="2">
    <source>
        <dbReference type="Pfam" id="PF11774"/>
    </source>
</evidence>
<evidence type="ECO:0000313" key="4">
    <source>
        <dbReference type="EMBL" id="GGM05815.1"/>
    </source>
</evidence>
<dbReference type="RefSeq" id="WP_188942245.1">
    <property type="nucleotide sequence ID" value="NZ_BMNA01000004.1"/>
</dbReference>
<dbReference type="InterPro" id="IPR024412">
    <property type="entry name" value="Lsr2_dim_dom"/>
</dbReference>
<feature type="domain" description="Lsr2 dimerization" evidence="2">
    <location>
        <begin position="1"/>
        <end position="57"/>
    </location>
</feature>
<reference evidence="4" key="2">
    <citation type="submission" date="2020-09" db="EMBL/GenBank/DDBJ databases">
        <authorList>
            <person name="Sun Q."/>
            <person name="Zhou Y."/>
        </authorList>
    </citation>
    <scope>NUCLEOTIDE SEQUENCE</scope>
    <source>
        <strain evidence="4">CGMCC 4.7308</strain>
    </source>
</reference>
<dbReference type="Proteomes" id="UP000655208">
    <property type="component" value="Unassembled WGS sequence"/>
</dbReference>
<organism evidence="4 5">
    <name type="scientific">Nakamurella endophytica</name>
    <dbReference type="NCBI Taxonomy" id="1748367"/>
    <lineage>
        <taxon>Bacteria</taxon>
        <taxon>Bacillati</taxon>
        <taxon>Actinomycetota</taxon>
        <taxon>Actinomycetes</taxon>
        <taxon>Nakamurellales</taxon>
        <taxon>Nakamurellaceae</taxon>
        <taxon>Nakamurella</taxon>
    </lineage>
</organism>
<name>A0A917T1M9_9ACTN</name>
<keyword evidence="5" id="KW-1185">Reference proteome</keyword>
<feature type="domain" description="Lsr2 DNA-binding" evidence="3">
    <location>
        <begin position="76"/>
        <end position="109"/>
    </location>
</feature>